<evidence type="ECO:0000256" key="3">
    <source>
        <dbReference type="ARBA" id="ARBA00012098"/>
    </source>
</evidence>
<dbReference type="GO" id="GO:0008830">
    <property type="term" value="F:dTDP-4-dehydrorhamnose 3,5-epimerase activity"/>
    <property type="evidence" value="ECO:0007669"/>
    <property type="project" value="UniProtKB-EC"/>
</dbReference>
<dbReference type="SUPFAM" id="SSF51182">
    <property type="entry name" value="RmlC-like cupins"/>
    <property type="match status" value="1"/>
</dbReference>
<comment type="similarity">
    <text evidence="5">Belongs to the dTDP-4-dehydrorhamnose 3,5-epimerase family.</text>
</comment>
<reference evidence="6 7" key="1">
    <citation type="submission" date="2021-05" db="EMBL/GenBank/DDBJ databases">
        <title>The draft genome of Geobacter luticola JCM 17780.</title>
        <authorList>
            <person name="Xu Z."/>
            <person name="Masuda Y."/>
            <person name="Itoh H."/>
            <person name="Senoo K."/>
        </authorList>
    </citation>
    <scope>NUCLEOTIDE SEQUENCE [LARGE SCALE GENOMIC DNA]</scope>
    <source>
        <strain evidence="6 7">JCM 17780</strain>
    </source>
</reference>
<dbReference type="RefSeq" id="WP_214175789.1">
    <property type="nucleotide sequence ID" value="NZ_JAHCVK010000005.1"/>
</dbReference>
<accession>A0ABS5SEH7</accession>
<name>A0ABS5SEH7_9BACT</name>
<protein>
    <recommendedName>
        <fullName evidence="4 5">dTDP-4-dehydrorhamnose 3,5-epimerase</fullName>
        <ecNumber evidence="3 5">5.1.3.13</ecNumber>
    </recommendedName>
    <alternativeName>
        <fullName evidence="5">Thymidine diphospho-4-keto-rhamnose 3,5-epimerase</fullName>
    </alternativeName>
</protein>
<dbReference type="EMBL" id="JAHCVK010000005">
    <property type="protein sequence ID" value="MBT0653785.1"/>
    <property type="molecule type" value="Genomic_DNA"/>
</dbReference>
<keyword evidence="5 6" id="KW-0413">Isomerase</keyword>
<comment type="caution">
    <text evidence="6">The sequence shown here is derived from an EMBL/GenBank/DDBJ whole genome shotgun (WGS) entry which is preliminary data.</text>
</comment>
<dbReference type="EC" id="5.1.3.13" evidence="3 5"/>
<dbReference type="PANTHER" id="PTHR21047:SF2">
    <property type="entry name" value="THYMIDINE DIPHOSPHO-4-KETO-RHAMNOSE 3,5-EPIMERASE"/>
    <property type="match status" value="1"/>
</dbReference>
<dbReference type="CDD" id="cd00438">
    <property type="entry name" value="cupin_RmlC"/>
    <property type="match status" value="1"/>
</dbReference>
<dbReference type="Proteomes" id="UP000756860">
    <property type="component" value="Unassembled WGS sequence"/>
</dbReference>
<gene>
    <name evidence="6" type="primary">rfbC</name>
    <name evidence="6" type="ORF">KI810_12015</name>
</gene>
<dbReference type="PANTHER" id="PTHR21047">
    <property type="entry name" value="DTDP-6-DEOXY-D-GLUCOSE-3,5 EPIMERASE"/>
    <property type="match status" value="1"/>
</dbReference>
<dbReference type="NCBIfam" id="TIGR01221">
    <property type="entry name" value="rmlC"/>
    <property type="match status" value="1"/>
</dbReference>
<dbReference type="Pfam" id="PF00908">
    <property type="entry name" value="dTDP_sugar_isom"/>
    <property type="match status" value="1"/>
</dbReference>
<comment type="pathway">
    <text evidence="5">Carbohydrate biosynthesis; dTDP-L-rhamnose biosynthesis.</text>
</comment>
<comment type="subunit">
    <text evidence="5">Homodimer.</text>
</comment>
<evidence type="ECO:0000256" key="2">
    <source>
        <dbReference type="ARBA" id="ARBA00001997"/>
    </source>
</evidence>
<keyword evidence="7" id="KW-1185">Reference proteome</keyword>
<dbReference type="InterPro" id="IPR000888">
    <property type="entry name" value="RmlC-like"/>
</dbReference>
<proteinExistence type="inferred from homology"/>
<sequence length="184" mass="20404">MDIRETAIPGCYELTPPVFRDERGLFVKTFHEEVFARHNLATRYAEEYYSLSGANVLRGLHFQLPPKDHVKLVTCVAGEVFDVVLDLRADSPTYGRFETFSLSDGRANMLYIPAGLAHGFCVTAAPALMLYKVTSVYSPEHDAGIRWDSAGIPWPIDRPVVSARDAGFVPLSAFESPFRYGGGD</sequence>
<organism evidence="6 7">
    <name type="scientific">Geomobilimonas luticola</name>
    <dbReference type="NCBI Taxonomy" id="1114878"/>
    <lineage>
        <taxon>Bacteria</taxon>
        <taxon>Pseudomonadati</taxon>
        <taxon>Thermodesulfobacteriota</taxon>
        <taxon>Desulfuromonadia</taxon>
        <taxon>Geobacterales</taxon>
        <taxon>Geobacteraceae</taxon>
        <taxon>Geomobilimonas</taxon>
    </lineage>
</organism>
<dbReference type="InterPro" id="IPR014710">
    <property type="entry name" value="RmlC-like_jellyroll"/>
</dbReference>
<evidence type="ECO:0000256" key="4">
    <source>
        <dbReference type="ARBA" id="ARBA00019595"/>
    </source>
</evidence>
<evidence type="ECO:0000313" key="6">
    <source>
        <dbReference type="EMBL" id="MBT0653785.1"/>
    </source>
</evidence>
<dbReference type="Gene3D" id="2.60.120.10">
    <property type="entry name" value="Jelly Rolls"/>
    <property type="match status" value="1"/>
</dbReference>
<evidence type="ECO:0000256" key="5">
    <source>
        <dbReference type="RuleBase" id="RU364069"/>
    </source>
</evidence>
<comment type="catalytic activity">
    <reaction evidence="1 5">
        <text>dTDP-4-dehydro-6-deoxy-alpha-D-glucose = dTDP-4-dehydro-beta-L-rhamnose</text>
        <dbReference type="Rhea" id="RHEA:16969"/>
        <dbReference type="ChEBI" id="CHEBI:57649"/>
        <dbReference type="ChEBI" id="CHEBI:62830"/>
        <dbReference type="EC" id="5.1.3.13"/>
    </reaction>
</comment>
<dbReference type="InterPro" id="IPR011051">
    <property type="entry name" value="RmlC_Cupin_sf"/>
</dbReference>
<evidence type="ECO:0000313" key="7">
    <source>
        <dbReference type="Proteomes" id="UP000756860"/>
    </source>
</evidence>
<evidence type="ECO:0000256" key="1">
    <source>
        <dbReference type="ARBA" id="ARBA00001298"/>
    </source>
</evidence>
<comment type="function">
    <text evidence="2 5">Catalyzes the epimerization of the C3' and C5'positions of dTDP-6-deoxy-D-xylo-4-hexulose, forming dTDP-6-deoxy-L-lyxo-4-hexulose.</text>
</comment>